<dbReference type="EC" id="3.2.1.172" evidence="6"/>
<dbReference type="GO" id="GO:0004650">
    <property type="term" value="F:polygalacturonase activity"/>
    <property type="evidence" value="ECO:0007669"/>
    <property type="project" value="InterPro"/>
</dbReference>
<evidence type="ECO:0000313" key="7">
    <source>
        <dbReference type="Proteomes" id="UP000248536"/>
    </source>
</evidence>
<evidence type="ECO:0000256" key="3">
    <source>
        <dbReference type="ARBA" id="ARBA00023295"/>
    </source>
</evidence>
<dbReference type="Gene3D" id="2.160.20.10">
    <property type="entry name" value="Single-stranded right-handed beta-helix, Pectin lyase-like"/>
    <property type="match status" value="1"/>
</dbReference>
<reference evidence="6 7" key="1">
    <citation type="submission" date="2018-06" db="EMBL/GenBank/DDBJ databases">
        <title>Spongiibacterium sp. HME9304 Genome sequencing and assembly.</title>
        <authorList>
            <person name="Kang H."/>
            <person name="Kim H."/>
            <person name="Joh K."/>
        </authorList>
    </citation>
    <scope>NUCLEOTIDE SEQUENCE [LARGE SCALE GENOMIC DNA]</scope>
    <source>
        <strain evidence="6 7">HME9304</strain>
    </source>
</reference>
<dbReference type="GO" id="GO:0005975">
    <property type="term" value="P:carbohydrate metabolic process"/>
    <property type="evidence" value="ECO:0007669"/>
    <property type="project" value="InterPro"/>
</dbReference>
<evidence type="ECO:0000256" key="2">
    <source>
        <dbReference type="ARBA" id="ARBA00022801"/>
    </source>
</evidence>
<dbReference type="InterPro" id="IPR000743">
    <property type="entry name" value="Glyco_hydro_28"/>
</dbReference>
<dbReference type="Proteomes" id="UP000248536">
    <property type="component" value="Chromosome"/>
</dbReference>
<dbReference type="KEGG" id="spon:HME9304_00654"/>
<keyword evidence="3 4" id="KW-0326">Glycosidase</keyword>
<dbReference type="Pfam" id="PF12708">
    <property type="entry name" value="Pect-lyase_RHGA_epim"/>
    <property type="match status" value="1"/>
</dbReference>
<dbReference type="InterPro" id="IPR051801">
    <property type="entry name" value="GH28_Enzymes"/>
</dbReference>
<dbReference type="AlphaFoldDB" id="A0A2Z4LPG6"/>
<comment type="similarity">
    <text evidence="1 4">Belongs to the glycosyl hydrolase 28 family.</text>
</comment>
<dbReference type="OrthoDB" id="9795222at2"/>
<evidence type="ECO:0000313" key="6">
    <source>
        <dbReference type="EMBL" id="AWX43663.1"/>
    </source>
</evidence>
<name>A0A2Z4LPG6_9FLAO</name>
<evidence type="ECO:0000259" key="5">
    <source>
        <dbReference type="Pfam" id="PF12708"/>
    </source>
</evidence>
<accession>A0A2Z4LPG6</accession>
<dbReference type="InterPro" id="IPR011050">
    <property type="entry name" value="Pectin_lyase_fold/virulence"/>
</dbReference>
<dbReference type="InterPro" id="IPR024535">
    <property type="entry name" value="RHGA/B-epi-like_pectate_lyase"/>
</dbReference>
<dbReference type="InterPro" id="IPR012334">
    <property type="entry name" value="Pectin_lyas_fold"/>
</dbReference>
<evidence type="ECO:0000256" key="1">
    <source>
        <dbReference type="ARBA" id="ARBA00008834"/>
    </source>
</evidence>
<feature type="domain" description="Rhamnogalacturonase A/B/Epimerase-like pectate lyase" evidence="5">
    <location>
        <begin position="80"/>
        <end position="134"/>
    </location>
</feature>
<keyword evidence="2 4" id="KW-0378">Hydrolase</keyword>
<keyword evidence="7" id="KW-1185">Reference proteome</keyword>
<sequence>MNYEFNKVKFNSLITNHMFKMFVDKNLSITLVRCLLVLSALTVYSCKELDVEKTNFSKTQKVDEIIKRIKLPIIGSEVIAITDMGAIGDGLANCKPAISKAIAEISAKGGGKVVFPKGDYFCEGPIHLESNINLHFEEGSTLTFSQNADDYLPVQLVRWEGVELYNYSPYIYADNKTDIAITGKGKLNGSAIGGIAEWRTKQKPAQNKSRQMGTDLVPVEERIFGKDNYLRMSFIQLMNCSNILIEDITIENVPFWVIHPTYSNNITIRNVEINSTRINNDGIDLDSCYDALVENCKFNAGDDAIAIKSGRDQDAWRVNKSSKDIVVRNCLAENVLHGMAFGSEMSGGIENIYVENFFMKNVKKYAVQFKSNRDRGSYIRDVFIDGVFIDTTSTAVFFTNDYHSYRGGKSPSDFSDIEIKNLTCNFAYGKAIDVQGLSSKPIRNLKFENIIINKEMDLSTVKNTTDGSYKNVQIHKEESDFSN</sequence>
<dbReference type="SUPFAM" id="SSF51126">
    <property type="entry name" value="Pectin lyase-like"/>
    <property type="match status" value="1"/>
</dbReference>
<dbReference type="PANTHER" id="PTHR31339:SF9">
    <property type="entry name" value="PLASMIN AND FIBRONECTIN-BINDING PROTEIN A"/>
    <property type="match status" value="1"/>
</dbReference>
<protein>
    <submittedName>
        <fullName evidence="6">Unsaturated rhamnogalacturonyl hydrolase</fullName>
        <ecNumber evidence="6">3.2.1.172</ecNumber>
    </submittedName>
</protein>
<dbReference type="PANTHER" id="PTHR31339">
    <property type="entry name" value="PECTIN LYASE-RELATED"/>
    <property type="match status" value="1"/>
</dbReference>
<dbReference type="InterPro" id="IPR006626">
    <property type="entry name" value="PbH1"/>
</dbReference>
<dbReference type="GO" id="GO:0102211">
    <property type="term" value="F:unsaturated rhamnogalacturonyl hydrolase activity"/>
    <property type="evidence" value="ECO:0007669"/>
    <property type="project" value="UniProtKB-EC"/>
</dbReference>
<dbReference type="EMBL" id="CP030104">
    <property type="protein sequence ID" value="AWX43663.1"/>
    <property type="molecule type" value="Genomic_DNA"/>
</dbReference>
<dbReference type="Pfam" id="PF00295">
    <property type="entry name" value="Glyco_hydro_28"/>
    <property type="match status" value="1"/>
</dbReference>
<evidence type="ECO:0000256" key="4">
    <source>
        <dbReference type="RuleBase" id="RU361169"/>
    </source>
</evidence>
<proteinExistence type="inferred from homology"/>
<dbReference type="SMART" id="SM00710">
    <property type="entry name" value="PbH1"/>
    <property type="match status" value="4"/>
</dbReference>
<gene>
    <name evidence="6" type="primary">yteR</name>
    <name evidence="6" type="ORF">HME9304_00654</name>
</gene>
<organism evidence="6 7">
    <name type="scientific">Flagellimonas maritima</name>
    <dbReference type="NCBI Taxonomy" id="1383885"/>
    <lineage>
        <taxon>Bacteria</taxon>
        <taxon>Pseudomonadati</taxon>
        <taxon>Bacteroidota</taxon>
        <taxon>Flavobacteriia</taxon>
        <taxon>Flavobacteriales</taxon>
        <taxon>Flavobacteriaceae</taxon>
        <taxon>Flagellimonas</taxon>
    </lineage>
</organism>